<keyword evidence="1" id="KW-0732">Signal</keyword>
<reference evidence="2" key="1">
    <citation type="journal article" date="2021" name="Nat. Commun.">
        <title>Genetic determinants of endophytism in the Arabidopsis root mycobiome.</title>
        <authorList>
            <person name="Mesny F."/>
            <person name="Miyauchi S."/>
            <person name="Thiergart T."/>
            <person name="Pickel B."/>
            <person name="Atanasova L."/>
            <person name="Karlsson M."/>
            <person name="Huettel B."/>
            <person name="Barry K.W."/>
            <person name="Haridas S."/>
            <person name="Chen C."/>
            <person name="Bauer D."/>
            <person name="Andreopoulos W."/>
            <person name="Pangilinan J."/>
            <person name="LaButti K."/>
            <person name="Riley R."/>
            <person name="Lipzen A."/>
            <person name="Clum A."/>
            <person name="Drula E."/>
            <person name="Henrissat B."/>
            <person name="Kohler A."/>
            <person name="Grigoriev I.V."/>
            <person name="Martin F.M."/>
            <person name="Hacquard S."/>
        </authorList>
    </citation>
    <scope>NUCLEOTIDE SEQUENCE</scope>
    <source>
        <strain evidence="2">MPI-SDFR-AT-0120</strain>
    </source>
</reference>
<feature type="chain" id="PRO_5035430890" description="Secreted protein" evidence="1">
    <location>
        <begin position="28"/>
        <end position="104"/>
    </location>
</feature>
<name>A0A8K0VR66_9PLEO</name>
<organism evidence="2 3">
    <name type="scientific">Paraphoma chrysanthemicola</name>
    <dbReference type="NCBI Taxonomy" id="798071"/>
    <lineage>
        <taxon>Eukaryota</taxon>
        <taxon>Fungi</taxon>
        <taxon>Dikarya</taxon>
        <taxon>Ascomycota</taxon>
        <taxon>Pezizomycotina</taxon>
        <taxon>Dothideomycetes</taxon>
        <taxon>Pleosporomycetidae</taxon>
        <taxon>Pleosporales</taxon>
        <taxon>Pleosporineae</taxon>
        <taxon>Phaeosphaeriaceae</taxon>
        <taxon>Paraphoma</taxon>
    </lineage>
</organism>
<sequence length="104" mass="11233">MGHLEEGRHSLLPLSCRSLIAISLIHASVLDSALQTDTSTANSPTSWINQTCSRHHRHVDSSFGKLHPAKLTSPQPSLCTDGSPFLCAISGYHTQSSSVPLPRF</sequence>
<proteinExistence type="predicted"/>
<evidence type="ECO:0000313" key="2">
    <source>
        <dbReference type="EMBL" id="KAH7066556.1"/>
    </source>
</evidence>
<keyword evidence="3" id="KW-1185">Reference proteome</keyword>
<evidence type="ECO:0000256" key="1">
    <source>
        <dbReference type="SAM" id="SignalP"/>
    </source>
</evidence>
<protein>
    <recommendedName>
        <fullName evidence="4">Secreted protein</fullName>
    </recommendedName>
</protein>
<comment type="caution">
    <text evidence="2">The sequence shown here is derived from an EMBL/GenBank/DDBJ whole genome shotgun (WGS) entry which is preliminary data.</text>
</comment>
<feature type="signal peptide" evidence="1">
    <location>
        <begin position="1"/>
        <end position="27"/>
    </location>
</feature>
<accession>A0A8K0VR66</accession>
<dbReference type="EMBL" id="JAGMVJ010000038">
    <property type="protein sequence ID" value="KAH7066556.1"/>
    <property type="molecule type" value="Genomic_DNA"/>
</dbReference>
<evidence type="ECO:0000313" key="3">
    <source>
        <dbReference type="Proteomes" id="UP000813461"/>
    </source>
</evidence>
<dbReference type="AlphaFoldDB" id="A0A8K0VR66"/>
<gene>
    <name evidence="2" type="ORF">FB567DRAFT_261004</name>
</gene>
<dbReference type="Proteomes" id="UP000813461">
    <property type="component" value="Unassembled WGS sequence"/>
</dbReference>
<evidence type="ECO:0008006" key="4">
    <source>
        <dbReference type="Google" id="ProtNLM"/>
    </source>
</evidence>